<dbReference type="eggNOG" id="COG0330">
    <property type="taxonomic scope" value="Bacteria"/>
</dbReference>
<feature type="domain" description="Band 7" evidence="2">
    <location>
        <begin position="71"/>
        <end position="267"/>
    </location>
</feature>
<dbReference type="Gene3D" id="3.30.479.30">
    <property type="entry name" value="Band 7 domain"/>
    <property type="match status" value="1"/>
</dbReference>
<keyword evidence="1" id="KW-0472">Membrane</keyword>
<proteinExistence type="predicted"/>
<dbReference type="Pfam" id="PF01145">
    <property type="entry name" value="Band_7"/>
    <property type="match status" value="1"/>
</dbReference>
<dbReference type="HOGENOM" id="CLU_053998_0_0_11"/>
<keyword evidence="1" id="KW-0812">Transmembrane</keyword>
<accession>E1QXV1</accession>
<dbReference type="CDD" id="cd03402">
    <property type="entry name" value="SPFH_like_u2"/>
    <property type="match status" value="1"/>
</dbReference>
<gene>
    <name evidence="3" type="ordered locus">Olsu_0081</name>
</gene>
<organism evidence="3 4">
    <name type="scientific">Olsenella uli (strain ATCC 49627 / DSM 7084 / CCUG 31166 / CIP 109912 / JCM 12494 / LMG 11480 / NCIMB 702895 / VPI D76D-27C)</name>
    <name type="common">Lactobacillus uli</name>
    <dbReference type="NCBI Taxonomy" id="633147"/>
    <lineage>
        <taxon>Bacteria</taxon>
        <taxon>Bacillati</taxon>
        <taxon>Actinomycetota</taxon>
        <taxon>Coriobacteriia</taxon>
        <taxon>Coriobacteriales</taxon>
        <taxon>Atopobiaceae</taxon>
        <taxon>Olsenella</taxon>
    </lineage>
</organism>
<feature type="transmembrane region" description="Helical" evidence="1">
    <location>
        <begin position="56"/>
        <end position="76"/>
    </location>
</feature>
<feature type="transmembrane region" description="Helical" evidence="1">
    <location>
        <begin position="12"/>
        <end position="34"/>
    </location>
</feature>
<evidence type="ECO:0000259" key="2">
    <source>
        <dbReference type="SMART" id="SM00244"/>
    </source>
</evidence>
<dbReference type="InterPro" id="IPR036013">
    <property type="entry name" value="Band_7/SPFH_dom_sf"/>
</dbReference>
<protein>
    <submittedName>
        <fullName evidence="3">Band 7 protein</fullName>
    </submittedName>
</protein>
<dbReference type="SUPFAM" id="SSF117892">
    <property type="entry name" value="Band 7/SPFH domain"/>
    <property type="match status" value="1"/>
</dbReference>
<dbReference type="KEGG" id="ols:Olsu_0081"/>
<dbReference type="GeneID" id="78511564"/>
<dbReference type="EMBL" id="CP002106">
    <property type="protein sequence ID" value="ADK67215.1"/>
    <property type="molecule type" value="Genomic_DNA"/>
</dbReference>
<name>E1QXV1_OLSUV</name>
<evidence type="ECO:0000313" key="3">
    <source>
        <dbReference type="EMBL" id="ADK67215.1"/>
    </source>
</evidence>
<dbReference type="PANTHER" id="PTHR43446">
    <property type="entry name" value="MEMBRANE PROTEIN-RELATED"/>
    <property type="match status" value="1"/>
</dbReference>
<evidence type="ECO:0000256" key="1">
    <source>
        <dbReference type="SAM" id="Phobius"/>
    </source>
</evidence>
<evidence type="ECO:0000313" key="4">
    <source>
        <dbReference type="Proteomes" id="UP000000333"/>
    </source>
</evidence>
<keyword evidence="1" id="KW-1133">Transmembrane helix</keyword>
<dbReference type="Proteomes" id="UP000000333">
    <property type="component" value="Chromosome"/>
</dbReference>
<dbReference type="AlphaFoldDB" id="E1QXV1"/>
<dbReference type="SMART" id="SM00244">
    <property type="entry name" value="PHB"/>
    <property type="match status" value="1"/>
</dbReference>
<dbReference type="InterPro" id="IPR001107">
    <property type="entry name" value="Band_7"/>
</dbReference>
<dbReference type="OrthoDB" id="9813479at2"/>
<dbReference type="PANTHER" id="PTHR43446:SF1">
    <property type="entry name" value="BAND 7 DOMAIN-CONTAINING PROTEIN"/>
    <property type="match status" value="1"/>
</dbReference>
<dbReference type="PATRIC" id="fig|633147.7.peg.1576"/>
<dbReference type="STRING" id="633147.Olsu_0081"/>
<sequence>MIVEKKAHAASGWTMLFVNVVAYLAAVVLMVRGIEALAVADDLGPATPPASALPELLGGVALLVVAIIVSNGFFALQPGQARVCVLFGKYVGTVRDEGLRWANPFYSKNLGMSSDEDPTASILTGGAKLGGHKHVSTISTRARTLNGDRLKVNDKMGNPIEIATVVVWRVSDTAKAVFDVDDYESFVSMQTETALRHVASVYAYDHMEDDDSTNSSITLRSNIEEVSDSLKEELDRRLASAGVSVEDARLTHLAYAPEIAQAMLRRQQAEAIIAARKKIVEGAVSMVDMALKQLSREGVVDFDEDRKAVMASNLMVVLCGESEAQPVLNTGSLYQ</sequence>
<keyword evidence="4" id="KW-1185">Reference proteome</keyword>
<reference evidence="3 4" key="1">
    <citation type="journal article" date="2010" name="Stand. Genomic Sci.">
        <title>Complete genome sequence of Olsenella uli type strain (VPI D76D-27C).</title>
        <authorList>
            <person name="Goker M."/>
            <person name="Held B."/>
            <person name="Lucas S."/>
            <person name="Nolan M."/>
            <person name="Yasawong M."/>
            <person name="Glavina Del Rio T."/>
            <person name="Tice H."/>
            <person name="Cheng J.F."/>
            <person name="Bruce D."/>
            <person name="Detter J.C."/>
            <person name="Tapia R."/>
            <person name="Han C."/>
            <person name="Goodwin L."/>
            <person name="Pitluck S."/>
            <person name="Liolios K."/>
            <person name="Ivanova N."/>
            <person name="Mavromatis K."/>
            <person name="Mikhailova N."/>
            <person name="Pati A."/>
            <person name="Chen A."/>
            <person name="Palaniappan K."/>
            <person name="Land M."/>
            <person name="Hauser L."/>
            <person name="Chang Y.J."/>
            <person name="Jeffries C.D."/>
            <person name="Rohde M."/>
            <person name="Sikorski J."/>
            <person name="Pukall R."/>
            <person name="Woyke T."/>
            <person name="Bristow J."/>
            <person name="Eisen J.A."/>
            <person name="Markowitz V."/>
            <person name="Hugenholtz P."/>
            <person name="Kyrpides N.C."/>
            <person name="Klenk H.P."/>
            <person name="Lapidus A."/>
        </authorList>
    </citation>
    <scope>NUCLEOTIDE SEQUENCE [LARGE SCALE GENOMIC DNA]</scope>
    <source>
        <strain evidence="4">ATCC 49627 / DSM 7084 / CIP 109912 / JCM 12494 / NCIMB 702895 / VPI D76D-27C</strain>
    </source>
</reference>
<dbReference type="RefSeq" id="WP_013250967.1">
    <property type="nucleotide sequence ID" value="NC_014363.1"/>
</dbReference>